<dbReference type="Proteomes" id="UP000321570">
    <property type="component" value="Unassembled WGS sequence"/>
</dbReference>
<evidence type="ECO:0000313" key="3">
    <source>
        <dbReference type="Proteomes" id="UP000321570"/>
    </source>
</evidence>
<name>A0A564YLI4_HYMDI</name>
<accession>A0A564YLI4</accession>
<proteinExistence type="predicted"/>
<evidence type="ECO:0000313" key="2">
    <source>
        <dbReference type="EMBL" id="VUZ47503.1"/>
    </source>
</evidence>
<keyword evidence="3" id="KW-1185">Reference proteome</keyword>
<dbReference type="AlphaFoldDB" id="A0A564YLI4"/>
<organism evidence="2 3">
    <name type="scientific">Hymenolepis diminuta</name>
    <name type="common">Rat tapeworm</name>
    <dbReference type="NCBI Taxonomy" id="6216"/>
    <lineage>
        <taxon>Eukaryota</taxon>
        <taxon>Metazoa</taxon>
        <taxon>Spiralia</taxon>
        <taxon>Lophotrochozoa</taxon>
        <taxon>Platyhelminthes</taxon>
        <taxon>Cestoda</taxon>
        <taxon>Eucestoda</taxon>
        <taxon>Cyclophyllidea</taxon>
        <taxon>Hymenolepididae</taxon>
        <taxon>Hymenolepis</taxon>
    </lineage>
</organism>
<reference evidence="2 3" key="1">
    <citation type="submission" date="2019-07" db="EMBL/GenBank/DDBJ databases">
        <authorList>
            <person name="Jastrzebski P J."/>
            <person name="Paukszto L."/>
            <person name="Jastrzebski P J."/>
        </authorList>
    </citation>
    <scope>NUCLEOTIDE SEQUENCE [LARGE SCALE GENOMIC DNA]</scope>
    <source>
        <strain evidence="2 3">WMS-il1</strain>
    </source>
</reference>
<feature type="region of interest" description="Disordered" evidence="1">
    <location>
        <begin position="18"/>
        <end position="40"/>
    </location>
</feature>
<evidence type="ECO:0000256" key="1">
    <source>
        <dbReference type="SAM" id="MobiDB-lite"/>
    </source>
</evidence>
<sequence>MSSGGGKVQQRFYVPLGGTFDLSSDHAGSETGRDGTTSGMEDSIECVKLVAFMLALIDGCSFMLSLEPGLELQQEAPYERWVRPGNE</sequence>
<protein>
    <submittedName>
        <fullName evidence="2">Uncharacterized protein</fullName>
    </submittedName>
</protein>
<dbReference type="EMBL" id="CABIJS010000244">
    <property type="protein sequence ID" value="VUZ47503.1"/>
    <property type="molecule type" value="Genomic_DNA"/>
</dbReference>
<gene>
    <name evidence="2" type="ORF">WMSIL1_LOCUS7034</name>
</gene>
<feature type="compositionally biased region" description="Basic and acidic residues" evidence="1">
    <location>
        <begin position="23"/>
        <end position="33"/>
    </location>
</feature>